<evidence type="ECO:0000313" key="1">
    <source>
        <dbReference type="EMBL" id="GHP00669.1"/>
    </source>
</evidence>
<dbReference type="Proteomes" id="UP000597444">
    <property type="component" value="Unassembled WGS sequence"/>
</dbReference>
<keyword evidence="2" id="KW-1185">Reference proteome</keyword>
<protein>
    <submittedName>
        <fullName evidence="1">Uncharacterized protein</fullName>
    </submittedName>
</protein>
<comment type="caution">
    <text evidence="1">The sequence shown here is derived from an EMBL/GenBank/DDBJ whole genome shotgun (WGS) entry which is preliminary data.</text>
</comment>
<proteinExistence type="predicted"/>
<dbReference type="EMBL" id="BNJK01000003">
    <property type="protein sequence ID" value="GHP00669.1"/>
    <property type="molecule type" value="Genomic_DNA"/>
</dbReference>
<name>A0A8J3IU67_9CHLR</name>
<dbReference type="RefSeq" id="WP_220211258.1">
    <property type="nucleotide sequence ID" value="NZ_BNJK01000003.1"/>
</dbReference>
<evidence type="ECO:0000313" key="2">
    <source>
        <dbReference type="Proteomes" id="UP000597444"/>
    </source>
</evidence>
<sequence>MSSWEKDLEELLAALGVQQEQTNAYQKPPEHEAEFFFTESSQQHQGVFYRGDLVGAIPELRVYVPAKETMLKVQVYLVHISPKSVLSHLFALYMNSEEGSDAFHKIEGSTTFHFLRVMTETMKGLFWQGDLYTLRFPPEIDVQRLTCS</sequence>
<organism evidence="1 2">
    <name type="scientific">Reticulibacter mediterranei</name>
    <dbReference type="NCBI Taxonomy" id="2778369"/>
    <lineage>
        <taxon>Bacteria</taxon>
        <taxon>Bacillati</taxon>
        <taxon>Chloroflexota</taxon>
        <taxon>Ktedonobacteria</taxon>
        <taxon>Ktedonobacterales</taxon>
        <taxon>Reticulibacteraceae</taxon>
        <taxon>Reticulibacter</taxon>
    </lineage>
</organism>
<reference evidence="1" key="1">
    <citation type="submission" date="2020-10" db="EMBL/GenBank/DDBJ databases">
        <title>Taxonomic study of unclassified bacteria belonging to the class Ktedonobacteria.</title>
        <authorList>
            <person name="Yabe S."/>
            <person name="Wang C.M."/>
            <person name="Zheng Y."/>
            <person name="Sakai Y."/>
            <person name="Cavaletti L."/>
            <person name="Monciardini P."/>
            <person name="Donadio S."/>
        </authorList>
    </citation>
    <scope>NUCLEOTIDE SEQUENCE</scope>
    <source>
        <strain evidence="1">ID150040</strain>
    </source>
</reference>
<gene>
    <name evidence="1" type="ORF">KSF_107160</name>
</gene>
<accession>A0A8J3IU67</accession>
<dbReference type="AlphaFoldDB" id="A0A8J3IU67"/>